<comment type="caution">
    <text evidence="1">The sequence shown here is derived from an EMBL/GenBank/DDBJ whole genome shotgun (WGS) entry which is preliminary data.</text>
</comment>
<gene>
    <name evidence="1" type="ORF">L6164_006804</name>
</gene>
<proteinExistence type="predicted"/>
<name>A0ACB9PVE4_BAUVA</name>
<dbReference type="EMBL" id="CM039428">
    <property type="protein sequence ID" value="KAI4352567.1"/>
    <property type="molecule type" value="Genomic_DNA"/>
</dbReference>
<keyword evidence="2" id="KW-1185">Reference proteome</keyword>
<protein>
    <submittedName>
        <fullName evidence="1">Uncharacterized protein</fullName>
    </submittedName>
</protein>
<dbReference type="Proteomes" id="UP000828941">
    <property type="component" value="Chromosome 3"/>
</dbReference>
<evidence type="ECO:0000313" key="2">
    <source>
        <dbReference type="Proteomes" id="UP000828941"/>
    </source>
</evidence>
<reference evidence="1 2" key="1">
    <citation type="journal article" date="2022" name="DNA Res.">
        <title>Chromosomal-level genome assembly of the orchid tree Bauhinia variegata (Leguminosae; Cercidoideae) supports the allotetraploid origin hypothesis of Bauhinia.</title>
        <authorList>
            <person name="Zhong Y."/>
            <person name="Chen Y."/>
            <person name="Zheng D."/>
            <person name="Pang J."/>
            <person name="Liu Y."/>
            <person name="Luo S."/>
            <person name="Meng S."/>
            <person name="Qian L."/>
            <person name="Wei D."/>
            <person name="Dai S."/>
            <person name="Zhou R."/>
        </authorList>
    </citation>
    <scope>NUCLEOTIDE SEQUENCE [LARGE SCALE GENOMIC DNA]</scope>
    <source>
        <strain evidence="1">BV-YZ2020</strain>
    </source>
</reference>
<organism evidence="1 2">
    <name type="scientific">Bauhinia variegata</name>
    <name type="common">Purple orchid tree</name>
    <name type="synonym">Phanera variegata</name>
    <dbReference type="NCBI Taxonomy" id="167791"/>
    <lineage>
        <taxon>Eukaryota</taxon>
        <taxon>Viridiplantae</taxon>
        <taxon>Streptophyta</taxon>
        <taxon>Embryophyta</taxon>
        <taxon>Tracheophyta</taxon>
        <taxon>Spermatophyta</taxon>
        <taxon>Magnoliopsida</taxon>
        <taxon>eudicotyledons</taxon>
        <taxon>Gunneridae</taxon>
        <taxon>Pentapetalae</taxon>
        <taxon>rosids</taxon>
        <taxon>fabids</taxon>
        <taxon>Fabales</taxon>
        <taxon>Fabaceae</taxon>
        <taxon>Cercidoideae</taxon>
        <taxon>Cercideae</taxon>
        <taxon>Bauhiniinae</taxon>
        <taxon>Bauhinia</taxon>
    </lineage>
</organism>
<accession>A0ACB9PVE4</accession>
<sequence>MASIGSLPFILEANAECSLLVHAKTYRPLKIPFFAYQQRKSLEVSSINGSVSERSESTGLGCVRLVNGRTRSLLWGTKHLRAIGKGPGQSEDNAEDVLEATIEKSKKVLAMQRDLLKQIAERKKLLSSINSDSILEEGDSNSSNEHSGNPLSNASNPQKSSISVDNAIENQNDSILWSNYVLSKEDEILEVPSLSVNRGVDAGKEEDETISHPERAPSRLYSKKQLNNSRDEAITSDTQSEYPANSSETSIAPDLPAYIVNKTSTLNIENQEGVRESSLPETSNGADNTESESEKPPPLAGANVMNVILVAAECAPWIKTGGLGDVAGSLPKALARRGHRVMVVVPRYSDYSEPQDTGVRKIYKVDGQDMEVAYFQAFIDGVDFVFLDSPMFRHLQNNIYIGNRLDILKRMILFCKAAVEVPWHVPCGGVCYGDGNLVFIANDWHTALLPVYLKAYYRDNGLMKFTRSVLVIHNIAHQGRGPVDDFRYVGLPEHYKDLFTLHDPVGGEHFNIFAAGLKTTDRLVTVSHGYAWELKTSEGGWGLHNIINENDWKFRGIVNGIDNKDWNPQFDVHLKSDGYTNYSLETLQTGKPQCKAALQKELGLPIREDVPLIGFIGRLDHQKGVDLIAEAIPWMVGQDVQLVMLGTGRPDLEQMLRQFESQHNDKIRGWVGFSVETAHRITAGADILLMPSIFEPCGLNQLYAMNYGTIPVVHAVGGLRDTVQPFDPFNESGLGWTFDRAEANKLIEALGNCLLTYRQYKKSWEGLQRRGMMQDLSWDKAAEYYEEVLVAAKYQW</sequence>
<evidence type="ECO:0000313" key="1">
    <source>
        <dbReference type="EMBL" id="KAI4352567.1"/>
    </source>
</evidence>